<protein>
    <recommendedName>
        <fullName evidence="9">Glycine transporter domain-containing protein</fullName>
    </recommendedName>
</protein>
<evidence type="ECO:0000256" key="4">
    <source>
        <dbReference type="ARBA" id="ARBA00022692"/>
    </source>
</evidence>
<feature type="transmembrane region" description="Helical" evidence="8">
    <location>
        <begin position="115"/>
        <end position="132"/>
    </location>
</feature>
<keyword evidence="11" id="KW-1185">Reference proteome</keyword>
<dbReference type="Proteomes" id="UP000265691">
    <property type="component" value="Unassembled WGS sequence"/>
</dbReference>
<feature type="transmembrane region" description="Helical" evidence="8">
    <location>
        <begin position="30"/>
        <end position="50"/>
    </location>
</feature>
<keyword evidence="4 8" id="KW-0812">Transmembrane</keyword>
<feature type="transmembrane region" description="Helical" evidence="8">
    <location>
        <begin position="62"/>
        <end position="81"/>
    </location>
</feature>
<evidence type="ECO:0000259" key="9">
    <source>
        <dbReference type="Pfam" id="PF03458"/>
    </source>
</evidence>
<evidence type="ECO:0000313" key="10">
    <source>
        <dbReference type="EMBL" id="RIY31339.1"/>
    </source>
</evidence>
<evidence type="ECO:0000256" key="1">
    <source>
        <dbReference type="ARBA" id="ARBA00004651"/>
    </source>
</evidence>
<comment type="subcellular location">
    <subcellularLocation>
        <location evidence="1">Cell membrane</location>
        <topology evidence="1">Multi-pass membrane protein</topology>
    </subcellularLocation>
</comment>
<dbReference type="Pfam" id="PF03458">
    <property type="entry name" value="Gly_transporter"/>
    <property type="match status" value="2"/>
</dbReference>
<feature type="transmembrane region" description="Helical" evidence="8">
    <location>
        <begin position="144"/>
        <end position="162"/>
    </location>
</feature>
<dbReference type="InterPro" id="IPR005115">
    <property type="entry name" value="Gly_transporter"/>
</dbReference>
<sequence>MLLEILNLIGVIACAVTGALAAGRVKMDWFGVLIISNVTALGGGSIRDILLNNYPLPWVQESYLLIVVAVCSFVTIMLANFMYYLKTIFLVLDAIGLVAFTLLGAQAALSLGHGVLLACVAGVCTGSFGGVLRDLLCNRIPLAFKAELYASIAFVTTLFYYLMLKMGIATNFAVVTATIFGISFRLLAIKFNWSLPVFDYDDARFKHISWIDKSLSKLRRHRRYHQAFTQAQVEDMASAVSDAINEARQQNEEANVVAIEVKVNNETIVNISETAEGTTESTAESVSEEATNIASKENSEVNSAKQANSDNQDKADTAK</sequence>
<feature type="transmembrane region" description="Helical" evidence="8">
    <location>
        <begin position="168"/>
        <end position="188"/>
    </location>
</feature>
<accession>A0A3A1Y205</accession>
<keyword evidence="5 8" id="KW-1133">Transmembrane helix</keyword>
<proteinExistence type="inferred from homology"/>
<comment type="caution">
    <text evidence="10">The sequence shown here is derived from an EMBL/GenBank/DDBJ whole genome shotgun (WGS) entry which is preliminary data.</text>
</comment>
<evidence type="ECO:0000256" key="5">
    <source>
        <dbReference type="ARBA" id="ARBA00022989"/>
    </source>
</evidence>
<gene>
    <name evidence="10" type="ORF">CKF54_06870</name>
</gene>
<dbReference type="PANTHER" id="PTHR30506">
    <property type="entry name" value="INNER MEMBRANE PROTEIN"/>
    <property type="match status" value="1"/>
</dbReference>
<dbReference type="OrthoDB" id="9791874at2"/>
<evidence type="ECO:0000313" key="11">
    <source>
        <dbReference type="Proteomes" id="UP000265691"/>
    </source>
</evidence>
<dbReference type="EMBL" id="NRHC01000100">
    <property type="protein sequence ID" value="RIY31339.1"/>
    <property type="molecule type" value="Genomic_DNA"/>
</dbReference>
<organism evidence="10 11">
    <name type="scientific">Psittacicella hinzii</name>
    <dbReference type="NCBI Taxonomy" id="2028575"/>
    <lineage>
        <taxon>Bacteria</taxon>
        <taxon>Pseudomonadati</taxon>
        <taxon>Pseudomonadota</taxon>
        <taxon>Gammaproteobacteria</taxon>
        <taxon>Pasteurellales</taxon>
        <taxon>Psittacicellaceae</taxon>
        <taxon>Psittacicella</taxon>
    </lineage>
</organism>
<keyword evidence="6 8" id="KW-0472">Membrane</keyword>
<name>A0A3A1Y205_9GAMM</name>
<dbReference type="AlphaFoldDB" id="A0A3A1Y205"/>
<keyword evidence="3" id="KW-1003">Cell membrane</keyword>
<evidence type="ECO:0000256" key="3">
    <source>
        <dbReference type="ARBA" id="ARBA00022475"/>
    </source>
</evidence>
<dbReference type="GO" id="GO:0005886">
    <property type="term" value="C:plasma membrane"/>
    <property type="evidence" value="ECO:0007669"/>
    <property type="project" value="UniProtKB-SubCell"/>
</dbReference>
<feature type="transmembrane region" description="Helical" evidence="8">
    <location>
        <begin position="88"/>
        <end position="109"/>
    </location>
</feature>
<feature type="transmembrane region" description="Helical" evidence="8">
    <location>
        <begin position="6"/>
        <end position="23"/>
    </location>
</feature>
<comment type="similarity">
    <text evidence="2">Belongs to the UPF0126 family.</text>
</comment>
<feature type="domain" description="Glycine transporter" evidence="9">
    <location>
        <begin position="5"/>
        <end position="77"/>
    </location>
</feature>
<dbReference type="PANTHER" id="PTHR30506:SF3">
    <property type="entry name" value="UPF0126 INNER MEMBRANE PROTEIN YADS-RELATED"/>
    <property type="match status" value="1"/>
</dbReference>
<evidence type="ECO:0000256" key="7">
    <source>
        <dbReference type="SAM" id="MobiDB-lite"/>
    </source>
</evidence>
<evidence type="ECO:0000256" key="6">
    <source>
        <dbReference type="ARBA" id="ARBA00023136"/>
    </source>
</evidence>
<evidence type="ECO:0000256" key="2">
    <source>
        <dbReference type="ARBA" id="ARBA00008193"/>
    </source>
</evidence>
<reference evidence="10 11" key="1">
    <citation type="submission" date="2017-08" db="EMBL/GenBank/DDBJ databases">
        <title>Reclassification of Bisgaard taxon 37 and 44.</title>
        <authorList>
            <person name="Christensen H."/>
        </authorList>
    </citation>
    <scope>NUCLEOTIDE SEQUENCE [LARGE SCALE GENOMIC DNA]</scope>
    <source>
        <strain evidence="10 11">B96_3</strain>
    </source>
</reference>
<evidence type="ECO:0000256" key="8">
    <source>
        <dbReference type="SAM" id="Phobius"/>
    </source>
</evidence>
<feature type="compositionally biased region" description="Polar residues" evidence="7">
    <location>
        <begin position="292"/>
        <end position="310"/>
    </location>
</feature>
<feature type="region of interest" description="Disordered" evidence="7">
    <location>
        <begin position="274"/>
        <end position="319"/>
    </location>
</feature>
<feature type="compositionally biased region" description="Low complexity" evidence="7">
    <location>
        <begin position="274"/>
        <end position="291"/>
    </location>
</feature>
<feature type="domain" description="Glycine transporter" evidence="9">
    <location>
        <begin position="91"/>
        <end position="163"/>
    </location>
</feature>